<name>A0A9W6KIP7_9ACTN</name>
<organism evidence="2 3">
    <name type="scientific">Dactylosporangium matsuzakiense</name>
    <dbReference type="NCBI Taxonomy" id="53360"/>
    <lineage>
        <taxon>Bacteria</taxon>
        <taxon>Bacillati</taxon>
        <taxon>Actinomycetota</taxon>
        <taxon>Actinomycetes</taxon>
        <taxon>Micromonosporales</taxon>
        <taxon>Micromonosporaceae</taxon>
        <taxon>Dactylosporangium</taxon>
    </lineage>
</organism>
<dbReference type="Pfam" id="PF13443">
    <property type="entry name" value="HTH_26"/>
    <property type="match status" value="1"/>
</dbReference>
<proteinExistence type="predicted"/>
<protein>
    <recommendedName>
        <fullName evidence="1">HTH cro/C1-type domain-containing protein</fullName>
    </recommendedName>
</protein>
<reference evidence="2" key="1">
    <citation type="journal article" date="2014" name="Int. J. Syst. Evol. Microbiol.">
        <title>Complete genome sequence of Corynebacterium casei LMG S-19264T (=DSM 44701T), isolated from a smear-ripened cheese.</title>
        <authorList>
            <consortium name="US DOE Joint Genome Institute (JGI-PGF)"/>
            <person name="Walter F."/>
            <person name="Albersmeier A."/>
            <person name="Kalinowski J."/>
            <person name="Ruckert C."/>
        </authorList>
    </citation>
    <scope>NUCLEOTIDE SEQUENCE</scope>
    <source>
        <strain evidence="2">VKM Ac-1321</strain>
    </source>
</reference>
<gene>
    <name evidence="2" type="ORF">GCM10017581_039850</name>
</gene>
<accession>A0A9W6KIP7</accession>
<dbReference type="EMBL" id="BSFP01000022">
    <property type="protein sequence ID" value="GLL02243.1"/>
    <property type="molecule type" value="Genomic_DNA"/>
</dbReference>
<feature type="domain" description="HTH cro/C1-type" evidence="1">
    <location>
        <begin position="12"/>
        <end position="77"/>
    </location>
</feature>
<dbReference type="RefSeq" id="WP_271189325.1">
    <property type="nucleotide sequence ID" value="NZ_BSFP01000022.1"/>
</dbReference>
<sequence length="112" mass="12171">MTVKRTVSYQWRLREVMAAHGLFNASDLVPLLAERGITLSGVQVWRLVTQTPERLSLPVLAALCDILEVSPAQLIATRAENATPAKTAAAGDANVADLAAFRPKRARLRPEP</sequence>
<dbReference type="InterPro" id="IPR010982">
    <property type="entry name" value="Lambda_DNA-bd_dom_sf"/>
</dbReference>
<dbReference type="Proteomes" id="UP001143480">
    <property type="component" value="Unassembled WGS sequence"/>
</dbReference>
<dbReference type="AlphaFoldDB" id="A0A9W6KIP7"/>
<keyword evidence="3" id="KW-1185">Reference proteome</keyword>
<reference evidence="2" key="2">
    <citation type="submission" date="2023-01" db="EMBL/GenBank/DDBJ databases">
        <authorList>
            <person name="Sun Q."/>
            <person name="Evtushenko L."/>
        </authorList>
    </citation>
    <scope>NUCLEOTIDE SEQUENCE</scope>
    <source>
        <strain evidence="2">VKM Ac-1321</strain>
    </source>
</reference>
<evidence type="ECO:0000313" key="2">
    <source>
        <dbReference type="EMBL" id="GLL02243.1"/>
    </source>
</evidence>
<dbReference type="GO" id="GO:0003677">
    <property type="term" value="F:DNA binding"/>
    <property type="evidence" value="ECO:0007669"/>
    <property type="project" value="InterPro"/>
</dbReference>
<evidence type="ECO:0000313" key="3">
    <source>
        <dbReference type="Proteomes" id="UP001143480"/>
    </source>
</evidence>
<dbReference type="Gene3D" id="1.10.260.40">
    <property type="entry name" value="lambda repressor-like DNA-binding domains"/>
    <property type="match status" value="1"/>
</dbReference>
<comment type="caution">
    <text evidence="2">The sequence shown here is derived from an EMBL/GenBank/DDBJ whole genome shotgun (WGS) entry which is preliminary data.</text>
</comment>
<evidence type="ECO:0000259" key="1">
    <source>
        <dbReference type="Pfam" id="PF13443"/>
    </source>
</evidence>
<dbReference type="InterPro" id="IPR001387">
    <property type="entry name" value="Cro/C1-type_HTH"/>
</dbReference>